<dbReference type="InterPro" id="IPR006361">
    <property type="entry name" value="Uroporphyrinogen_deCO2ase_HemE"/>
</dbReference>
<dbReference type="FunFam" id="3.20.20.210:FF:000001">
    <property type="entry name" value="Uroporphyrinogen decarboxylase"/>
    <property type="match status" value="1"/>
</dbReference>
<gene>
    <name evidence="12" type="primary">hemE</name>
    <name evidence="17" type="ORF">CGU03_16460</name>
</gene>
<comment type="caution">
    <text evidence="12">Lacks conserved residue(s) required for the propagation of feature annotation.</text>
</comment>
<evidence type="ECO:0000256" key="11">
    <source>
        <dbReference type="ARBA" id="ARBA00023244"/>
    </source>
</evidence>
<evidence type="ECO:0000259" key="15">
    <source>
        <dbReference type="PROSITE" id="PS00906"/>
    </source>
</evidence>
<dbReference type="EMBL" id="NMSH01000038">
    <property type="protein sequence ID" value="PAR19510.1"/>
    <property type="molecule type" value="Genomic_DNA"/>
</dbReference>
<comment type="caution">
    <text evidence="17">The sequence shown here is derived from an EMBL/GenBank/DDBJ whole genome shotgun (WGS) entry which is preliminary data.</text>
</comment>
<dbReference type="AlphaFoldDB" id="A0A271VMY5"/>
<evidence type="ECO:0000313" key="18">
    <source>
        <dbReference type="Proteomes" id="UP000216173"/>
    </source>
</evidence>
<dbReference type="Proteomes" id="UP000216173">
    <property type="component" value="Unassembled WGS sequence"/>
</dbReference>
<dbReference type="Pfam" id="PF01208">
    <property type="entry name" value="URO-D"/>
    <property type="match status" value="1"/>
</dbReference>
<keyword evidence="10 12" id="KW-0456">Lyase</keyword>
<evidence type="ECO:0000256" key="9">
    <source>
        <dbReference type="ARBA" id="ARBA00022793"/>
    </source>
</evidence>
<dbReference type="SUPFAM" id="SSF51726">
    <property type="entry name" value="UROD/MetE-like"/>
    <property type="match status" value="1"/>
</dbReference>
<dbReference type="UniPathway" id="UPA00251">
    <property type="reaction ID" value="UER00321"/>
</dbReference>
<feature type="site" description="Transition state stabilizer" evidence="12">
    <location>
        <position position="81"/>
    </location>
</feature>
<comment type="similarity">
    <text evidence="4 12 14">Belongs to the uroporphyrinogen decarboxylase family.</text>
</comment>
<name>A0A271VMY5_VIBMT</name>
<comment type="catalytic activity">
    <reaction evidence="12 13">
        <text>uroporphyrinogen III + 4 H(+) = coproporphyrinogen III + 4 CO2</text>
        <dbReference type="Rhea" id="RHEA:19865"/>
        <dbReference type="ChEBI" id="CHEBI:15378"/>
        <dbReference type="ChEBI" id="CHEBI:16526"/>
        <dbReference type="ChEBI" id="CHEBI:57308"/>
        <dbReference type="ChEBI" id="CHEBI:57309"/>
        <dbReference type="EC" id="4.1.1.37"/>
    </reaction>
</comment>
<feature type="binding site" evidence="12">
    <location>
        <position position="81"/>
    </location>
    <ligand>
        <name>substrate</name>
    </ligand>
</feature>
<sequence length="360" mass="39692">MEITMTELKNDRYLRALLKQPVDYTPVWMMRQAGRYLPEYRATRAQAGDFMALCKNAELASEVTLQPLRRFPLDAAILFSDILTIPDAMGLGLRFAAGEGPVFDHPITCKADVDKIGIPDPEGELQYVMNAVRQIRKDLQGEVPLIGFSGSPWTLATYMVEGSSSKAFTKIKKMMYSDPAVLHALLDKLADSVISYLNAQIKAGAQAVMVFDTWGGVLTPRDYQLFSLQYMHKIVDGLIRENEGRRVPVTLFTKNGGMWLEQIAATGCDAVGLDWTINIADAKARVGDKVALQGNMDPSILYAPAPRIREEVASILAGFGQGETGHVFNLGHGIHLDVPPENAGVFVEAVHELSKPYHQK</sequence>
<evidence type="ECO:0000256" key="10">
    <source>
        <dbReference type="ARBA" id="ARBA00023239"/>
    </source>
</evidence>
<reference evidence="18" key="1">
    <citation type="submission" date="2017-07" db="EMBL/GenBank/DDBJ databases">
        <authorList>
            <person name="Boucher Y."/>
            <person name="Orata F.D."/>
        </authorList>
    </citation>
    <scope>NUCLEOTIDE SEQUENCE [LARGE SCALE GENOMIC DNA]</scope>
    <source>
        <strain evidence="18">OYP9E10</strain>
    </source>
</reference>
<dbReference type="PANTHER" id="PTHR21091:SF169">
    <property type="entry name" value="UROPORPHYRINOGEN DECARBOXYLASE"/>
    <property type="match status" value="1"/>
</dbReference>
<evidence type="ECO:0000256" key="8">
    <source>
        <dbReference type="ARBA" id="ARBA00022490"/>
    </source>
</evidence>
<evidence type="ECO:0000256" key="6">
    <source>
        <dbReference type="ARBA" id="ARBA00012288"/>
    </source>
</evidence>
<proteinExistence type="inferred from homology"/>
<protein>
    <recommendedName>
        <fullName evidence="7 12">Uroporphyrinogen decarboxylase</fullName>
        <shortName evidence="12">UPD</shortName>
        <shortName evidence="12">URO-D</shortName>
        <ecNumber evidence="6 12">4.1.1.37</ecNumber>
    </recommendedName>
</protein>
<evidence type="ECO:0000256" key="1">
    <source>
        <dbReference type="ARBA" id="ARBA00002448"/>
    </source>
</evidence>
<keyword evidence="8 12" id="KW-0963">Cytoplasm</keyword>
<keyword evidence="11 12" id="KW-0627">Porphyrin biosynthesis</keyword>
<feature type="binding site" evidence="12">
    <location>
        <position position="213"/>
    </location>
    <ligand>
        <name>substrate</name>
    </ligand>
</feature>
<dbReference type="NCBIfam" id="TIGR01464">
    <property type="entry name" value="hemE"/>
    <property type="match status" value="1"/>
</dbReference>
<dbReference type="HAMAP" id="MF_00218">
    <property type="entry name" value="URO_D"/>
    <property type="match status" value="1"/>
</dbReference>
<evidence type="ECO:0000313" key="17">
    <source>
        <dbReference type="EMBL" id="PAR19510.1"/>
    </source>
</evidence>
<evidence type="ECO:0000256" key="4">
    <source>
        <dbReference type="ARBA" id="ARBA00009935"/>
    </source>
</evidence>
<dbReference type="InterPro" id="IPR000257">
    <property type="entry name" value="Uroporphyrinogen_deCOase"/>
</dbReference>
<comment type="subcellular location">
    <subcellularLocation>
        <location evidence="2 12">Cytoplasm</location>
    </subcellularLocation>
</comment>
<dbReference type="InterPro" id="IPR038071">
    <property type="entry name" value="UROD/MetE-like_sf"/>
</dbReference>
<keyword evidence="9 12" id="KW-0210">Decarboxylase</keyword>
<evidence type="ECO:0000256" key="14">
    <source>
        <dbReference type="RuleBase" id="RU004169"/>
    </source>
</evidence>
<evidence type="ECO:0000256" key="13">
    <source>
        <dbReference type="RuleBase" id="RU000554"/>
    </source>
</evidence>
<organism evidence="17 18">
    <name type="scientific">Vibrio metoecus</name>
    <dbReference type="NCBI Taxonomy" id="1481663"/>
    <lineage>
        <taxon>Bacteria</taxon>
        <taxon>Pseudomonadati</taxon>
        <taxon>Pseudomonadota</taxon>
        <taxon>Gammaproteobacteria</taxon>
        <taxon>Vibrionales</taxon>
        <taxon>Vibrionaceae</taxon>
        <taxon>Vibrio</taxon>
    </lineage>
</organism>
<dbReference type="PROSITE" id="PS00906">
    <property type="entry name" value="UROD_1"/>
    <property type="match status" value="1"/>
</dbReference>
<feature type="binding site" evidence="12">
    <location>
        <position position="158"/>
    </location>
    <ligand>
        <name>substrate</name>
    </ligand>
</feature>
<accession>A0A271VMY5</accession>
<dbReference type="GO" id="GO:0004853">
    <property type="term" value="F:uroporphyrinogen decarboxylase activity"/>
    <property type="evidence" value="ECO:0007669"/>
    <property type="project" value="UniProtKB-UniRule"/>
</dbReference>
<dbReference type="CDD" id="cd00717">
    <property type="entry name" value="URO-D"/>
    <property type="match status" value="1"/>
</dbReference>
<evidence type="ECO:0000256" key="7">
    <source>
        <dbReference type="ARBA" id="ARBA00014308"/>
    </source>
</evidence>
<dbReference type="Gene3D" id="3.20.20.210">
    <property type="match status" value="1"/>
</dbReference>
<dbReference type="EC" id="4.1.1.37" evidence="6 12"/>
<dbReference type="GO" id="GO:0019353">
    <property type="term" value="P:protoporphyrinogen IX biosynthetic process from glutamate"/>
    <property type="evidence" value="ECO:0007669"/>
    <property type="project" value="TreeGrafter"/>
</dbReference>
<feature type="domain" description="Uroporphyrinogen decarboxylase (URO-D)" evidence="15">
    <location>
        <begin position="26"/>
        <end position="35"/>
    </location>
</feature>
<dbReference type="PROSITE" id="PS00907">
    <property type="entry name" value="UROD_2"/>
    <property type="match status" value="1"/>
</dbReference>
<feature type="binding site" evidence="12">
    <location>
        <begin position="31"/>
        <end position="35"/>
    </location>
    <ligand>
        <name>substrate</name>
    </ligand>
</feature>
<feature type="domain" description="Uroporphyrinogen decarboxylase (URO-D)" evidence="16">
    <location>
        <begin position="146"/>
        <end position="162"/>
    </location>
</feature>
<comment type="pathway">
    <text evidence="3 12 13">Porphyrin-containing compound metabolism; protoporphyrin-IX biosynthesis; coproporphyrinogen-III from 5-aminolevulinate: step 4/4.</text>
</comment>
<comment type="function">
    <text evidence="1 12">Catalyzes the decarboxylation of four acetate groups of uroporphyrinogen-III to yield coproporphyrinogen-III.</text>
</comment>
<evidence type="ECO:0000256" key="12">
    <source>
        <dbReference type="HAMAP-Rule" id="MF_00218"/>
    </source>
</evidence>
<evidence type="ECO:0000256" key="5">
    <source>
        <dbReference type="ARBA" id="ARBA00011738"/>
    </source>
</evidence>
<evidence type="ECO:0000256" key="2">
    <source>
        <dbReference type="ARBA" id="ARBA00004496"/>
    </source>
</evidence>
<dbReference type="GO" id="GO:0005829">
    <property type="term" value="C:cytosol"/>
    <property type="evidence" value="ECO:0007669"/>
    <property type="project" value="TreeGrafter"/>
</dbReference>
<dbReference type="PANTHER" id="PTHR21091">
    <property type="entry name" value="METHYLTETRAHYDROFOLATE:HOMOCYSTEINE METHYLTRANSFERASE RELATED"/>
    <property type="match status" value="1"/>
</dbReference>
<evidence type="ECO:0000256" key="3">
    <source>
        <dbReference type="ARBA" id="ARBA00004804"/>
    </source>
</evidence>
<comment type="subunit">
    <text evidence="5 12">Homodimer.</text>
</comment>
<evidence type="ECO:0000259" key="16">
    <source>
        <dbReference type="PROSITE" id="PS00907"/>
    </source>
</evidence>
<feature type="binding site" evidence="12">
    <location>
        <position position="332"/>
    </location>
    <ligand>
        <name>substrate</name>
    </ligand>
</feature>